<feature type="transmembrane region" description="Helical" evidence="8">
    <location>
        <begin position="25"/>
        <end position="44"/>
    </location>
</feature>
<dbReference type="GO" id="GO:0004896">
    <property type="term" value="F:cytokine receptor activity"/>
    <property type="evidence" value="ECO:0007669"/>
    <property type="project" value="TreeGrafter"/>
</dbReference>
<dbReference type="CDD" id="cd00063">
    <property type="entry name" value="FN3"/>
    <property type="match status" value="1"/>
</dbReference>
<keyword evidence="3 8" id="KW-1133">Transmembrane helix</keyword>
<dbReference type="NCBIfam" id="NF038133">
    <property type="entry name" value="choice_anch_L"/>
    <property type="match status" value="1"/>
</dbReference>
<dbReference type="Gene3D" id="2.60.40.10">
    <property type="entry name" value="Immunoglobulins"/>
    <property type="match status" value="5"/>
</dbReference>
<dbReference type="PROSITE" id="PS50853">
    <property type="entry name" value="FN3"/>
    <property type="match status" value="2"/>
</dbReference>
<protein>
    <submittedName>
        <fullName evidence="10">Gliding motility-associated C-terminal domain-containing protein</fullName>
    </submittedName>
</protein>
<dbReference type="Pfam" id="PF07675">
    <property type="entry name" value="Cleaved_Adhesin"/>
    <property type="match status" value="4"/>
</dbReference>
<organism evidence="10 11">
    <name type="scientific">Myroides guanonis</name>
    <dbReference type="NCBI Taxonomy" id="1150112"/>
    <lineage>
        <taxon>Bacteria</taxon>
        <taxon>Pseudomonadati</taxon>
        <taxon>Bacteroidota</taxon>
        <taxon>Flavobacteriia</taxon>
        <taxon>Flavobacteriales</taxon>
        <taxon>Flavobacteriaceae</taxon>
        <taxon>Myroides</taxon>
    </lineage>
</organism>
<keyword evidence="4 8" id="KW-0472">Membrane</keyword>
<dbReference type="SUPFAM" id="SSF49265">
    <property type="entry name" value="Fibronectin type III"/>
    <property type="match status" value="3"/>
</dbReference>
<gene>
    <name evidence="10" type="ORF">SAMN04487893_1034</name>
</gene>
<dbReference type="InterPro" id="IPR036116">
    <property type="entry name" value="FN3_sf"/>
</dbReference>
<evidence type="ECO:0000313" key="11">
    <source>
        <dbReference type="Proteomes" id="UP000243887"/>
    </source>
</evidence>
<dbReference type="STRING" id="1150112.SAMN04487893_1034"/>
<proteinExistence type="predicted"/>
<dbReference type="GO" id="GO:0009897">
    <property type="term" value="C:external side of plasma membrane"/>
    <property type="evidence" value="ECO:0007669"/>
    <property type="project" value="TreeGrafter"/>
</dbReference>
<reference evidence="11" key="1">
    <citation type="submission" date="2016-10" db="EMBL/GenBank/DDBJ databases">
        <authorList>
            <person name="Varghese N."/>
            <person name="Submissions S."/>
        </authorList>
    </citation>
    <scope>NUCLEOTIDE SEQUENCE [LARGE SCALE GENOMIC DNA]</scope>
    <source>
        <strain evidence="11">DSM 26542</strain>
    </source>
</reference>
<dbReference type="PANTHER" id="PTHR23037:SF22">
    <property type="entry name" value="CYTOKINE RECEPTOR COMMON SUBUNIT BETA"/>
    <property type="match status" value="1"/>
</dbReference>
<keyword evidence="7" id="KW-0325">Glycoprotein</keyword>
<dbReference type="InterPro" id="IPR011628">
    <property type="entry name" value="Cleaved_adhesin"/>
</dbReference>
<dbReference type="InterPro" id="IPR013783">
    <property type="entry name" value="Ig-like_fold"/>
</dbReference>
<keyword evidence="6" id="KW-0675">Receptor</keyword>
<dbReference type="EMBL" id="FORU01000003">
    <property type="protein sequence ID" value="SFJ05678.1"/>
    <property type="molecule type" value="Genomic_DNA"/>
</dbReference>
<keyword evidence="2 8" id="KW-0812">Transmembrane</keyword>
<evidence type="ECO:0000256" key="4">
    <source>
        <dbReference type="ARBA" id="ARBA00023136"/>
    </source>
</evidence>
<evidence type="ECO:0000256" key="5">
    <source>
        <dbReference type="ARBA" id="ARBA00023157"/>
    </source>
</evidence>
<feature type="domain" description="Fibronectin type-III" evidence="9">
    <location>
        <begin position="1118"/>
        <end position="1211"/>
    </location>
</feature>
<keyword evidence="11" id="KW-1185">Reference proteome</keyword>
<evidence type="ECO:0000256" key="6">
    <source>
        <dbReference type="ARBA" id="ARBA00023170"/>
    </source>
</evidence>
<dbReference type="Pfam" id="PF13585">
    <property type="entry name" value="CHU_C"/>
    <property type="match status" value="1"/>
</dbReference>
<evidence type="ECO:0000256" key="3">
    <source>
        <dbReference type="ARBA" id="ARBA00022989"/>
    </source>
</evidence>
<evidence type="ECO:0000256" key="2">
    <source>
        <dbReference type="ARBA" id="ARBA00022692"/>
    </source>
</evidence>
<name>A0A1I3N8W1_9FLAO</name>
<dbReference type="PANTHER" id="PTHR23037">
    <property type="entry name" value="CYTOKINE RECEPTOR"/>
    <property type="match status" value="1"/>
</dbReference>
<dbReference type="SMART" id="SM00060">
    <property type="entry name" value="FN3"/>
    <property type="match status" value="5"/>
</dbReference>
<keyword evidence="5" id="KW-1015">Disulfide bond</keyword>
<evidence type="ECO:0000256" key="8">
    <source>
        <dbReference type="SAM" id="Phobius"/>
    </source>
</evidence>
<evidence type="ECO:0000256" key="1">
    <source>
        <dbReference type="ARBA" id="ARBA00004479"/>
    </source>
</evidence>
<evidence type="ECO:0000256" key="7">
    <source>
        <dbReference type="ARBA" id="ARBA00023180"/>
    </source>
</evidence>
<dbReference type="Proteomes" id="UP000243887">
    <property type="component" value="Unassembled WGS sequence"/>
</dbReference>
<sequence>MIKQIAHEIISYTPIFYIMKSKYRYLKIALLFTVVVTTYGFSHWKKFVLTSDFSIGKSEISFVDNSALDLFFSCAEPGNLSVNKIKENEATLLWEDALGDSWDYYVVPDGDGIPAVFVTSTTREVTVLKDALGNNLAPNTEYDYYVRSNCGSDGYSKWIGPLSFKTLCIPLPLPYMEDFTIATVSNCWRIVDGNKDSTFPTGDNIWKYNSNAILFKGAYGVSKSDDWLISPTVTVDGTTIYQITFSYKASSSFPTSKFEVKLSTDGVDLNSFTTTLLSEDTYKNDGFEKKVLYVTGISGDINIGWHVTSGAYTNLTLDDVIIEKVDCMQPDNNIVIKNIKKDEATFSWLDSVNSNWEVIVLNLGSGVPTSSGGLVKTTSSTITKTGAGANLIPNTEYEFWIRSECGVGKKSKWMGPYYFRTLCDVQPLPFHEGFNNVESSTVDCWTVLDVNKDKNSAGRYIWKSDAAIKYEGDRSMYFDGGPSNDDWLISPLFTLDATKIYRLKYHYKANTNKNDFEVFLSNTGLLPSSFTHKLISKNDYKNDKWVAEEVFITGVGGQVNIGWHVITQSTLGNALYLDNVFLEEVECPNPINLGSKDEDKDKSTIYWEDDFSSEWEYVVQKTGGSTPKMGVGGINTKNKEVLISQDIKGNGLLSNTEYEFYVRSNCSGGKWSEWTGPFRYRTTCNIVTLPYYEGFNKKEPLFCWTIIDENRDKTATTGIWKTHNVLPFEGTHAMFFTVNDYSGTLNSSDWLISPTYIFQPAKTYRLKYYYKTGSQAHLKSDFEVLASNKGLDLKNFSHEIVKNELYTNDNFLEEKVFISNLDGEVNIAWHIKGSGFKTVYIDQVSVEEVIGCPEPLGLNVKDLEIDKATINWVDNFGATEWEYYIQEAGGVLPSSKGISTKKKENSITKDILGKNLKANTDYEFYVRTACSDGSYSIWAGPFKFTTACDVLTMPFWEGFNSTSKTWGCWEIIDGNLDAPTPIGSNIWNLNNTTTGIFEGDKGVSFVGTNVQHNDWLVSPTFSMDISLYVLKYRFKTSSATAYNSSYEVLLSTGGVDVTKFTTTILSTSIHKEGGFVEKVVFFNGIKGDVNLAWHINSLGTTYMYLDDVSLKKVETCPEPYYVKIINQTASSLEIDWEQDGGVDEWEVIVVEYGEDYTAIPVKEMTVTGDSKAIIIGLDDGTAYTIFVKAKCSDNKSHSDWSSSINTGTKVGGNDDCSGALVIPVNNGLSCDKKIHVSLNGSTESLVDKPICVSNMKNDIWLEFTATSSEHNIALDNMLVLSGGSWPILYAALYDSSCANLSTSSSLLCFSYASYKTNQILNNLVPGQKYYLRIGVAMLTTDYFFDLCITTTDLDPLEVLPMNKDLTAEDLVDVLIQSECSLVDNVSYKIGDGTLTGSLTTLGSFKKGKSIFPFEEGVVLSTGEIGFVEGPFKGDGLLRGGIKNRWVGDKDINDAIEDAGGGPLDEKRVTQLEFDFIPVKDSISFEYLFATNSYIKSCVYACNVGAMFAAWLIDTETGEGQNLAKVKGTDMPISNNTIRNSESSKTSCASINSEYYWKHYSEGVDNPLESPIDFIGMTNAMKSETVHVIPGRKYHIKFAVIDFCTNIGHTSAVFFNAGSFDLGKLDLGKDLLIETNNAICSDGTVLIKSGIGVSDELVIDVEWFKDGVLIPGANSPNLEVSEPGVYNIKVDFPELGCSSSGAIKVEMYPAISKEVSQPDDIVVCRYSLEDVIVNLTEVENGMFTDSNRELYKTSYYESSEEAALGESSTENIHDYSLGNLPIEKSIYVRVEDVLSGCYEVFKFSIVVVAGEKPTIKEDVLVCAAYVFPDLEPNQNYFSQQGGHGIKYKEADVIDIPGDYIIYVLQRNSDEGCYEEISYKVSITEKVKADIFEDEVLDCEIYSLKPLSSNNKYFEKAGGEGDELAIGTPIRLSQTIYVYASSQDGLCSDESSFTIKYEECPIQKGISPNGDGINDFFDLSSHGVYDLKIYNRYGAEVYSYRKGYTNEWVGQDKNGNGLPDGTYYYVVLSHGKIRTGWIQINR</sequence>
<evidence type="ECO:0000313" key="10">
    <source>
        <dbReference type="EMBL" id="SFJ05678.1"/>
    </source>
</evidence>
<dbReference type="InterPro" id="IPR003961">
    <property type="entry name" value="FN3_dom"/>
</dbReference>
<dbReference type="InterPro" id="IPR049804">
    <property type="entry name" value="Choice_anch_L"/>
</dbReference>
<dbReference type="NCBIfam" id="NF038128">
    <property type="entry name" value="choice_anch_J"/>
    <property type="match status" value="4"/>
</dbReference>
<evidence type="ECO:0000259" key="9">
    <source>
        <dbReference type="PROSITE" id="PS50853"/>
    </source>
</evidence>
<feature type="domain" description="Fibronectin type-III" evidence="9">
    <location>
        <begin position="330"/>
        <end position="424"/>
    </location>
</feature>
<dbReference type="Gene3D" id="2.60.120.200">
    <property type="match status" value="4"/>
</dbReference>
<dbReference type="OrthoDB" id="608579at2"/>
<comment type="subcellular location">
    <subcellularLocation>
        <location evidence="1">Membrane</location>
        <topology evidence="1">Single-pass type I membrane protein</topology>
    </subcellularLocation>
</comment>
<accession>A0A1I3N8W1</accession>